<gene>
    <name evidence="1" type="ORF">XOC_2709</name>
</gene>
<protein>
    <submittedName>
        <fullName evidence="1">Uncharacterized protein</fullName>
    </submittedName>
</protein>
<dbReference type="AlphaFoldDB" id="G7TIA7"/>
<accession>G7TIA7</accession>
<evidence type="ECO:0000313" key="2">
    <source>
        <dbReference type="Proteomes" id="UP000008851"/>
    </source>
</evidence>
<dbReference type="KEGG" id="xor:XOC_2709"/>
<reference evidence="1 2" key="1">
    <citation type="journal article" date="2011" name="J. Bacteriol.">
        <title>Two new complete genome sequences offer insight into host and tissue specificity of plant pathogenic Xanthomonas spp.</title>
        <authorList>
            <person name="Bogdanove A.J."/>
            <person name="Koebnik R."/>
            <person name="Lu H."/>
            <person name="Furutani A."/>
            <person name="Angiuoli S.V."/>
            <person name="Patil P.B."/>
            <person name="Van Sluys M.A."/>
            <person name="Ryan R.P."/>
            <person name="Meyer D.F."/>
            <person name="Han S.W."/>
            <person name="Aparna G."/>
            <person name="Rajaram M."/>
            <person name="Delcher A.L."/>
            <person name="Phillippy A.M."/>
            <person name="Puiu D."/>
            <person name="Schatz M.C."/>
            <person name="Shumway M."/>
            <person name="Sommer D.D."/>
            <person name="Trapnell C."/>
            <person name="Benahmed F."/>
            <person name="Dimitrov G."/>
            <person name="Madupu R."/>
            <person name="Radune D."/>
            <person name="Sullivan S."/>
            <person name="Jha G."/>
            <person name="Ishihara H."/>
            <person name="Lee S.W."/>
            <person name="Pandey A."/>
            <person name="Sharma V."/>
            <person name="Sriariyanun M."/>
            <person name="Szurek B."/>
            <person name="Vera-Cruz C.M."/>
            <person name="Dorman K.S."/>
            <person name="Ronald P.C."/>
            <person name="Verdier V."/>
            <person name="Dow J.M."/>
            <person name="Sonti R.V."/>
            <person name="Tsuge S."/>
            <person name="Brendel V.P."/>
            <person name="Rabinowicz P.D."/>
            <person name="Leach J.E."/>
            <person name="White F.F."/>
            <person name="Salzberg S.L."/>
        </authorList>
    </citation>
    <scope>NUCLEOTIDE SEQUENCE [LARGE SCALE GENOMIC DNA]</scope>
    <source>
        <strain evidence="1 2">BLS256</strain>
    </source>
</reference>
<evidence type="ECO:0000313" key="1">
    <source>
        <dbReference type="EMBL" id="AEQ96818.1"/>
    </source>
</evidence>
<name>G7TIA7_XANOB</name>
<organism evidence="1 2">
    <name type="scientific">Xanthomonas oryzae pv. oryzicola (strain BLS256)</name>
    <dbReference type="NCBI Taxonomy" id="383407"/>
    <lineage>
        <taxon>Bacteria</taxon>
        <taxon>Pseudomonadati</taxon>
        <taxon>Pseudomonadota</taxon>
        <taxon>Gammaproteobacteria</taxon>
        <taxon>Lysobacterales</taxon>
        <taxon>Lysobacteraceae</taxon>
        <taxon>Xanthomonas</taxon>
    </lineage>
</organism>
<dbReference type="EMBL" id="CP003057">
    <property type="protein sequence ID" value="AEQ96818.1"/>
    <property type="molecule type" value="Genomic_DNA"/>
</dbReference>
<dbReference type="HOGENOM" id="CLU_3124179_0_0_6"/>
<proteinExistence type="predicted"/>
<sequence length="50" mass="6047">MVPLVHAPSASRRWPSDLEQRQIMQRMQQRAKRAIREREMRHSYFVDAPV</sequence>
<dbReference type="Proteomes" id="UP000008851">
    <property type="component" value="Chromosome"/>
</dbReference>